<dbReference type="GO" id="GO:0080120">
    <property type="term" value="P:CAAX-box protein maturation"/>
    <property type="evidence" value="ECO:0007669"/>
    <property type="project" value="UniProtKB-ARBA"/>
</dbReference>
<name>A0A6I2GMC4_9LACT</name>
<dbReference type="Proteomes" id="UP000430975">
    <property type="component" value="Unassembled WGS sequence"/>
</dbReference>
<keyword evidence="2" id="KW-0812">Transmembrane</keyword>
<dbReference type="EMBL" id="WJQS01000002">
    <property type="protein sequence ID" value="MRI84675.1"/>
    <property type="molecule type" value="Genomic_DNA"/>
</dbReference>
<dbReference type="Pfam" id="PF02517">
    <property type="entry name" value="Rce1-like"/>
    <property type="match status" value="1"/>
</dbReference>
<feature type="transmembrane region" description="Helical" evidence="2">
    <location>
        <begin position="69"/>
        <end position="90"/>
    </location>
</feature>
<feature type="domain" description="CAAX prenyl protease 2/Lysostaphin resistance protein A-like" evidence="3">
    <location>
        <begin position="116"/>
        <end position="207"/>
    </location>
</feature>
<keyword evidence="4" id="KW-0645">Protease</keyword>
<dbReference type="AlphaFoldDB" id="A0A6I2GMC4"/>
<accession>A0A6I2GMC4</accession>
<keyword evidence="4" id="KW-0482">Metalloprotease</keyword>
<dbReference type="GO" id="GO:0006508">
    <property type="term" value="P:proteolysis"/>
    <property type="evidence" value="ECO:0007669"/>
    <property type="project" value="UniProtKB-KW"/>
</dbReference>
<feature type="transmembrane region" description="Helical" evidence="2">
    <location>
        <begin position="110"/>
        <end position="129"/>
    </location>
</feature>
<dbReference type="GO" id="GO:0004175">
    <property type="term" value="F:endopeptidase activity"/>
    <property type="evidence" value="ECO:0007669"/>
    <property type="project" value="UniProtKB-ARBA"/>
</dbReference>
<dbReference type="PANTHER" id="PTHR36435">
    <property type="entry name" value="SLR1288 PROTEIN"/>
    <property type="match status" value="1"/>
</dbReference>
<dbReference type="InterPro" id="IPR003675">
    <property type="entry name" value="Rce1/LyrA-like_dom"/>
</dbReference>
<evidence type="ECO:0000259" key="3">
    <source>
        <dbReference type="Pfam" id="PF02517"/>
    </source>
</evidence>
<comment type="similarity">
    <text evidence="1">Belongs to the UPF0177 family.</text>
</comment>
<protein>
    <submittedName>
        <fullName evidence="4">CPBP family intramembrane metalloprotease</fullName>
    </submittedName>
</protein>
<dbReference type="PANTHER" id="PTHR36435:SF1">
    <property type="entry name" value="CAAX AMINO TERMINAL PROTEASE FAMILY PROTEIN"/>
    <property type="match status" value="1"/>
</dbReference>
<gene>
    <name evidence="4" type="ORF">GIY09_02030</name>
</gene>
<feature type="transmembrane region" description="Helical" evidence="2">
    <location>
        <begin position="30"/>
        <end position="48"/>
    </location>
</feature>
<reference evidence="4 5" key="1">
    <citation type="submission" date="2019-11" db="EMBL/GenBank/DDBJ databases">
        <title>Characterisation of Fundicoccus ignavus gen. nov. sp. nov., a novel genus of the family Aerococcaceae isolated from bulk tank milk.</title>
        <authorList>
            <person name="Siebert A."/>
            <person name="Huptas C."/>
            <person name="Wenning M."/>
            <person name="Scherer S."/>
            <person name="Doll E.V."/>
        </authorList>
    </citation>
    <scope>NUCLEOTIDE SEQUENCE [LARGE SCALE GENOMIC DNA]</scope>
    <source>
        <strain evidence="4 5">WS4759</strain>
    </source>
</reference>
<feature type="transmembrane region" description="Helical" evidence="2">
    <location>
        <begin position="197"/>
        <end position="218"/>
    </location>
</feature>
<feature type="transmembrane region" description="Helical" evidence="2">
    <location>
        <begin position="149"/>
        <end position="167"/>
    </location>
</feature>
<dbReference type="InterPro" id="IPR052710">
    <property type="entry name" value="CAAX_protease"/>
</dbReference>
<sequence length="219" mass="25284">MLKKSAILFFGYFIVMILGSGLLMPFMSIITANFVVSMLLLLFAVILFKDHLAAEWDRFRAETPNLGRFFGKLIGYYFIMLLLRIAAITVLDQFMDTSTLGQNQEYLNEAAQNMSMLANVLLLTIYAPVVEELVFREAMMGPWKKNNKYVLIGSTIFSAFLFTYMHSFEWADFALYLPITIVLTKIYWEYDRNVIPGMLFHFVNNMIALAMMYLLFAIA</sequence>
<dbReference type="GO" id="GO:0008237">
    <property type="term" value="F:metallopeptidase activity"/>
    <property type="evidence" value="ECO:0007669"/>
    <property type="project" value="UniProtKB-KW"/>
</dbReference>
<proteinExistence type="inferred from homology"/>
<evidence type="ECO:0000313" key="5">
    <source>
        <dbReference type="Proteomes" id="UP000430975"/>
    </source>
</evidence>
<dbReference type="RefSeq" id="WP_153863098.1">
    <property type="nucleotide sequence ID" value="NZ_WJQS01000002.1"/>
</dbReference>
<feature type="transmembrane region" description="Helical" evidence="2">
    <location>
        <begin position="7"/>
        <end position="24"/>
    </location>
</feature>
<organism evidence="4 5">
    <name type="scientific">Fundicoccus ignavus</name>
    <dbReference type="NCBI Taxonomy" id="2664442"/>
    <lineage>
        <taxon>Bacteria</taxon>
        <taxon>Bacillati</taxon>
        <taxon>Bacillota</taxon>
        <taxon>Bacilli</taxon>
        <taxon>Lactobacillales</taxon>
        <taxon>Aerococcaceae</taxon>
        <taxon>Fundicoccus</taxon>
    </lineage>
</organism>
<keyword evidence="5" id="KW-1185">Reference proteome</keyword>
<evidence type="ECO:0000313" key="4">
    <source>
        <dbReference type="EMBL" id="MRI84675.1"/>
    </source>
</evidence>
<evidence type="ECO:0000256" key="2">
    <source>
        <dbReference type="SAM" id="Phobius"/>
    </source>
</evidence>
<comment type="caution">
    <text evidence="4">The sequence shown here is derived from an EMBL/GenBank/DDBJ whole genome shotgun (WGS) entry which is preliminary data.</text>
</comment>
<evidence type="ECO:0000256" key="1">
    <source>
        <dbReference type="ARBA" id="ARBA00009067"/>
    </source>
</evidence>
<keyword evidence="4" id="KW-0378">Hydrolase</keyword>
<keyword evidence="2" id="KW-0472">Membrane</keyword>
<keyword evidence="2" id="KW-1133">Transmembrane helix</keyword>